<keyword evidence="7 15" id="KW-0274">FAD</keyword>
<feature type="binding site" evidence="15">
    <location>
        <position position="129"/>
    </location>
    <ligand>
        <name>FAD</name>
        <dbReference type="ChEBI" id="CHEBI:57692"/>
    </ligand>
</feature>
<keyword evidence="5" id="KW-0812">Transmembrane</keyword>
<dbReference type="AlphaFoldDB" id="A0A1V6RZX7"/>
<gene>
    <name evidence="18" type="ORF">PENVUL_c014G08976</name>
</gene>
<evidence type="ECO:0000256" key="3">
    <source>
        <dbReference type="ARBA" id="ARBA00006105"/>
    </source>
</evidence>
<comment type="subcellular location">
    <subcellularLocation>
        <location evidence="2">Mitochondrion outer membrane</location>
        <topology evidence="2">Single-pass membrane protein</topology>
    </subcellularLocation>
</comment>
<evidence type="ECO:0000256" key="10">
    <source>
        <dbReference type="ARBA" id="ARBA00023027"/>
    </source>
</evidence>
<keyword evidence="4 15" id="KW-0285">Flavoprotein</keyword>
<evidence type="ECO:0000256" key="15">
    <source>
        <dbReference type="PIRSR" id="PIRSR601834-1"/>
    </source>
</evidence>
<evidence type="ECO:0000256" key="1">
    <source>
        <dbReference type="ARBA" id="ARBA00001974"/>
    </source>
</evidence>
<feature type="binding site" evidence="15">
    <location>
        <position position="104"/>
    </location>
    <ligand>
        <name>FAD</name>
        <dbReference type="ChEBI" id="CHEBI:57692"/>
    </ligand>
</feature>
<evidence type="ECO:0000256" key="16">
    <source>
        <dbReference type="RuleBase" id="RU361226"/>
    </source>
</evidence>
<dbReference type="GO" id="GO:0005741">
    <property type="term" value="C:mitochondrial outer membrane"/>
    <property type="evidence" value="ECO:0007669"/>
    <property type="project" value="UniProtKB-SubCell"/>
</dbReference>
<sequence>MFRARFPQYITAKSVAAVTLLGVGAYYAGSRLTPTANAKSNEPPKVFSGFGFTTLRLQSTKDVNHNTKRLVFEFPDQNAISGLSLTSALLTISRPEGRWFPVIRPYTPISDLNQKGQIELMVKKYPNGKASGHIHSLTPGDTLTFAAAIKGHAWTPNQSPQVYLIAGGAGITPIYQLAQGILNNPADKTKINLVFGVNTEQDLLLREELESFKKRFPGRFDYIYTVSHPEGQGQNNGFKKGYITEELLRDVVKVDGDTKIFVCGPPAMENSLVGSRFQPGILGRLGFMKGQIVKF</sequence>
<dbReference type="Proteomes" id="UP000191518">
    <property type="component" value="Unassembled WGS sequence"/>
</dbReference>
<feature type="domain" description="FAD-binding FR-type" evidence="17">
    <location>
        <begin position="50"/>
        <end position="156"/>
    </location>
</feature>
<dbReference type="InterPro" id="IPR008333">
    <property type="entry name" value="Cbr1-like_FAD-bd_dom"/>
</dbReference>
<dbReference type="InterPro" id="IPR017938">
    <property type="entry name" value="Riboflavin_synthase-like_b-brl"/>
</dbReference>
<dbReference type="InterPro" id="IPR001709">
    <property type="entry name" value="Flavoprot_Pyr_Nucl_cyt_Rdtase"/>
</dbReference>
<feature type="binding site" evidence="15">
    <location>
        <position position="172"/>
    </location>
    <ligand>
        <name>FAD</name>
        <dbReference type="ChEBI" id="CHEBI:57692"/>
    </ligand>
</feature>
<evidence type="ECO:0000256" key="2">
    <source>
        <dbReference type="ARBA" id="ARBA00004572"/>
    </source>
</evidence>
<evidence type="ECO:0000256" key="4">
    <source>
        <dbReference type="ARBA" id="ARBA00022630"/>
    </source>
</evidence>
<evidence type="ECO:0000256" key="8">
    <source>
        <dbReference type="ARBA" id="ARBA00022989"/>
    </source>
</evidence>
<evidence type="ECO:0000256" key="7">
    <source>
        <dbReference type="ARBA" id="ARBA00022827"/>
    </source>
</evidence>
<dbReference type="Pfam" id="PF00175">
    <property type="entry name" value="NAD_binding_1"/>
    <property type="match status" value="1"/>
</dbReference>
<comment type="similarity">
    <text evidence="3 16">Belongs to the flavoprotein pyridine nucleotide cytochrome reductase family.</text>
</comment>
<evidence type="ECO:0000256" key="6">
    <source>
        <dbReference type="ARBA" id="ARBA00022787"/>
    </source>
</evidence>
<name>A0A1V6RZX7_9EURO</name>
<keyword evidence="9 16" id="KW-0560">Oxidoreductase</keyword>
<dbReference type="PRINTS" id="PR00406">
    <property type="entry name" value="CYTB5RDTASE"/>
</dbReference>
<evidence type="ECO:0000256" key="13">
    <source>
        <dbReference type="ARBA" id="ARBA00037464"/>
    </source>
</evidence>
<dbReference type="SUPFAM" id="SSF52343">
    <property type="entry name" value="Ferredoxin reductase-like, C-terminal NADP-linked domain"/>
    <property type="match status" value="1"/>
</dbReference>
<comment type="cofactor">
    <cofactor evidence="1 15 16">
        <name>FAD</name>
        <dbReference type="ChEBI" id="CHEBI:57692"/>
    </cofactor>
</comment>
<keyword evidence="6" id="KW-1000">Mitochondrion outer membrane</keyword>
<dbReference type="InterPro" id="IPR001834">
    <property type="entry name" value="CBR-like"/>
</dbReference>
<protein>
    <recommendedName>
        <fullName evidence="16">NADH-cytochrome b5 reductase</fullName>
        <ecNumber evidence="16">1.6.2.2</ecNumber>
    </recommendedName>
</protein>
<dbReference type="PROSITE" id="PS51384">
    <property type="entry name" value="FAD_FR"/>
    <property type="match status" value="1"/>
</dbReference>
<proteinExistence type="inferred from homology"/>
<keyword evidence="10 16" id="KW-0520">NAD</keyword>
<comment type="function">
    <text evidence="13">May mediate the reduction of outer membrane cytochrome b5.</text>
</comment>
<feature type="binding site" evidence="15">
    <location>
        <position position="123"/>
    </location>
    <ligand>
        <name>FAD</name>
        <dbReference type="ChEBI" id="CHEBI:57692"/>
    </ligand>
</feature>
<dbReference type="CDD" id="cd06183">
    <property type="entry name" value="cyt_b5_reduct_like"/>
    <property type="match status" value="1"/>
</dbReference>
<evidence type="ECO:0000256" key="11">
    <source>
        <dbReference type="ARBA" id="ARBA00023128"/>
    </source>
</evidence>
<dbReference type="STRING" id="29845.A0A1V6RZX7"/>
<dbReference type="InterPro" id="IPR039261">
    <property type="entry name" value="FNR_nucleotide-bd"/>
</dbReference>
<evidence type="ECO:0000313" key="19">
    <source>
        <dbReference type="Proteomes" id="UP000191518"/>
    </source>
</evidence>
<dbReference type="GO" id="GO:0090524">
    <property type="term" value="F:cytochrome-b5 reductase activity, acting on NADH"/>
    <property type="evidence" value="ECO:0007669"/>
    <property type="project" value="UniProtKB-EC"/>
</dbReference>
<organism evidence="18 19">
    <name type="scientific">Penicillium vulpinum</name>
    <dbReference type="NCBI Taxonomy" id="29845"/>
    <lineage>
        <taxon>Eukaryota</taxon>
        <taxon>Fungi</taxon>
        <taxon>Dikarya</taxon>
        <taxon>Ascomycota</taxon>
        <taxon>Pezizomycotina</taxon>
        <taxon>Eurotiomycetes</taxon>
        <taxon>Eurotiomycetidae</taxon>
        <taxon>Eurotiales</taxon>
        <taxon>Aspergillaceae</taxon>
        <taxon>Penicillium</taxon>
    </lineage>
</organism>
<evidence type="ECO:0000256" key="12">
    <source>
        <dbReference type="ARBA" id="ARBA00023136"/>
    </source>
</evidence>
<keyword evidence="19" id="KW-1185">Reference proteome</keyword>
<evidence type="ECO:0000256" key="5">
    <source>
        <dbReference type="ARBA" id="ARBA00022692"/>
    </source>
</evidence>
<dbReference type="Gene3D" id="2.40.30.10">
    <property type="entry name" value="Translation factors"/>
    <property type="match status" value="1"/>
</dbReference>
<dbReference type="EC" id="1.6.2.2" evidence="16"/>
<dbReference type="InterPro" id="IPR001433">
    <property type="entry name" value="OxRdtase_FAD/NAD-bd"/>
</dbReference>
<keyword evidence="12" id="KW-0472">Membrane</keyword>
<keyword evidence="8" id="KW-1133">Transmembrane helix</keyword>
<dbReference type="Gene3D" id="3.40.50.80">
    <property type="entry name" value="Nucleotide-binding domain of ferredoxin-NADP reductase (FNR) module"/>
    <property type="match status" value="1"/>
</dbReference>
<evidence type="ECO:0000256" key="9">
    <source>
        <dbReference type="ARBA" id="ARBA00023002"/>
    </source>
</evidence>
<feature type="binding site" evidence="15">
    <location>
        <position position="131"/>
    </location>
    <ligand>
        <name>FAD</name>
        <dbReference type="ChEBI" id="CHEBI:57692"/>
    </ligand>
</feature>
<keyword evidence="11" id="KW-0496">Mitochondrion</keyword>
<reference evidence="19" key="1">
    <citation type="journal article" date="2017" name="Nat. Microbiol.">
        <title>Global analysis of biosynthetic gene clusters reveals vast potential of secondary metabolite production in Penicillium species.</title>
        <authorList>
            <person name="Nielsen J.C."/>
            <person name="Grijseels S."/>
            <person name="Prigent S."/>
            <person name="Ji B."/>
            <person name="Dainat J."/>
            <person name="Nielsen K.F."/>
            <person name="Frisvad J.C."/>
            <person name="Workman M."/>
            <person name="Nielsen J."/>
        </authorList>
    </citation>
    <scope>NUCLEOTIDE SEQUENCE [LARGE SCALE GENOMIC DNA]</scope>
    <source>
        <strain evidence="19">IBT 29486</strain>
    </source>
</reference>
<evidence type="ECO:0000259" key="17">
    <source>
        <dbReference type="PROSITE" id="PS51384"/>
    </source>
</evidence>
<comment type="caution">
    <text evidence="18">The sequence shown here is derived from an EMBL/GenBank/DDBJ whole genome shotgun (WGS) entry which is preliminary data.</text>
</comment>
<dbReference type="FunFam" id="2.40.30.10:FF:000032">
    <property type="entry name" value="NADH-cytochrome b5 reductase"/>
    <property type="match status" value="1"/>
</dbReference>
<dbReference type="EMBL" id="MDYP01000014">
    <property type="protein sequence ID" value="OQE07315.1"/>
    <property type="molecule type" value="Genomic_DNA"/>
</dbReference>
<feature type="binding site" evidence="15">
    <location>
        <position position="106"/>
    </location>
    <ligand>
        <name>FAD</name>
        <dbReference type="ChEBI" id="CHEBI:57692"/>
    </ligand>
</feature>
<dbReference type="Pfam" id="PF00970">
    <property type="entry name" value="FAD_binding_6"/>
    <property type="match status" value="1"/>
</dbReference>
<dbReference type="GO" id="GO:0006696">
    <property type="term" value="P:ergosterol biosynthetic process"/>
    <property type="evidence" value="ECO:0007669"/>
    <property type="project" value="TreeGrafter"/>
</dbReference>
<evidence type="ECO:0000313" key="18">
    <source>
        <dbReference type="EMBL" id="OQE07315.1"/>
    </source>
</evidence>
<evidence type="ECO:0000256" key="14">
    <source>
        <dbReference type="ARBA" id="ARBA00047682"/>
    </source>
</evidence>
<accession>A0A1V6RZX7</accession>
<dbReference type="PANTHER" id="PTHR19370">
    <property type="entry name" value="NADH-CYTOCHROME B5 REDUCTASE"/>
    <property type="match status" value="1"/>
</dbReference>
<feature type="binding site" evidence="15">
    <location>
        <position position="105"/>
    </location>
    <ligand>
        <name>FAD</name>
        <dbReference type="ChEBI" id="CHEBI:57692"/>
    </ligand>
</feature>
<dbReference type="PANTHER" id="PTHR19370:SF101">
    <property type="entry name" value="NADH-CYTOCHROME B5 REDUCTASE"/>
    <property type="match status" value="1"/>
</dbReference>
<dbReference type="PRINTS" id="PR00371">
    <property type="entry name" value="FPNCR"/>
</dbReference>
<dbReference type="FunFam" id="3.40.50.80:FF:000009">
    <property type="entry name" value="NADH-cytochrome b5 reductase"/>
    <property type="match status" value="1"/>
</dbReference>
<comment type="catalytic activity">
    <reaction evidence="14 16">
        <text>2 Fe(III)-[cytochrome b5] + NADH = 2 Fe(II)-[cytochrome b5] + NAD(+) + H(+)</text>
        <dbReference type="Rhea" id="RHEA:46680"/>
        <dbReference type="Rhea" id="RHEA-COMP:10438"/>
        <dbReference type="Rhea" id="RHEA-COMP:10439"/>
        <dbReference type="ChEBI" id="CHEBI:15378"/>
        <dbReference type="ChEBI" id="CHEBI:29033"/>
        <dbReference type="ChEBI" id="CHEBI:29034"/>
        <dbReference type="ChEBI" id="CHEBI:57540"/>
        <dbReference type="ChEBI" id="CHEBI:57945"/>
        <dbReference type="EC" id="1.6.2.2"/>
    </reaction>
</comment>
<dbReference type="InterPro" id="IPR017927">
    <property type="entry name" value="FAD-bd_FR_type"/>
</dbReference>
<dbReference type="SUPFAM" id="SSF63380">
    <property type="entry name" value="Riboflavin synthase domain-like"/>
    <property type="match status" value="1"/>
</dbReference>